<reference evidence="3 4" key="1">
    <citation type="submission" date="2017-09" db="EMBL/GenBank/DDBJ databases">
        <title>Depth-based differentiation of microbial function through sediment-hosted aquifers and enrichment of novel symbionts in the deep terrestrial subsurface.</title>
        <authorList>
            <person name="Probst A.J."/>
            <person name="Ladd B."/>
            <person name="Jarett J.K."/>
            <person name="Geller-Mcgrath D.E."/>
            <person name="Sieber C.M."/>
            <person name="Emerson J.B."/>
            <person name="Anantharaman K."/>
            <person name="Thomas B.C."/>
            <person name="Malmstrom R."/>
            <person name="Stieglmeier M."/>
            <person name="Klingl A."/>
            <person name="Woyke T."/>
            <person name="Ryan C.M."/>
            <person name="Banfield J.F."/>
        </authorList>
    </citation>
    <scope>NUCLEOTIDE SEQUENCE [LARGE SCALE GENOMIC DNA]</scope>
    <source>
        <strain evidence="3">CG23_combo_of_CG06-09_8_20_14_all_34_8</strain>
    </source>
</reference>
<dbReference type="AlphaFoldDB" id="A0A2H0B5W6"/>
<dbReference type="InterPro" id="IPR016186">
    <property type="entry name" value="C-type_lectin-like/link_sf"/>
</dbReference>
<dbReference type="InterPro" id="IPR011448">
    <property type="entry name" value="DUF1554"/>
</dbReference>
<sequence length="539" mass="58917">MVCALIPLTMIMQVFFGNFKSIAHNVLPEVFVGEDSIVNRVFVTSTKYNGNLGGTSGADSKCQESANNANLGGTWKAWLTVASTIDVASTFIQSTNPYVLVDGTTIASNWRDLTDQNLSVPIDKDEFGNTVTDIMDYINVWTNTWTSGHIYDTQPNLTCNNFSAAYSTQTGQGGATTKANYEWTSYANRQRKCNTTARLYCFEQVSNSPIPTPTPDLVSYHRVFVTSDTFNANLGGLDGADSMCQTRASASNLGGEWKAWLSDSKISASSRMLHSGHPYKRIDGVIIANNWDDLIDGSIQNPIQVDEKGNILNLGYFYAKVWTNTTTAGEIRDSYLSCNNWTSGSYLTGDGLGGVLMNKDSQWTEDGSDPCSVTNTNRLYCIEQSLFTPSSTPVPTVNASPTPYVKPTTAPTPKPKPNSKPKITTNSLPWAYIGRTYNAIIEGTDVDSNDTLNMTITGLPDFLSAGSCKQIKDSKKQNVVYSCSITSNGAIKLTYTKTYQVNVTLTDNRGGKDIKTLPLRVYTSIKPVVTKYPIPTIRP</sequence>
<name>A0A2H0B5W6_9BACT</name>
<dbReference type="Proteomes" id="UP000229459">
    <property type="component" value="Unassembled WGS sequence"/>
</dbReference>
<organism evidence="3 4">
    <name type="scientific">Candidatus Beckwithbacteria bacterium CG23_combo_of_CG06-09_8_20_14_all_34_8</name>
    <dbReference type="NCBI Taxonomy" id="1974497"/>
    <lineage>
        <taxon>Bacteria</taxon>
        <taxon>Candidatus Beckwithiibacteriota</taxon>
    </lineage>
</organism>
<feature type="domain" description="DUF1554" evidence="2">
    <location>
        <begin position="229"/>
        <end position="346"/>
    </location>
</feature>
<comment type="caution">
    <text evidence="3">The sequence shown here is derived from an EMBL/GenBank/DDBJ whole genome shotgun (WGS) entry which is preliminary data.</text>
</comment>
<dbReference type="EMBL" id="PCSR01000077">
    <property type="protein sequence ID" value="PIP53042.1"/>
    <property type="molecule type" value="Genomic_DNA"/>
</dbReference>
<gene>
    <name evidence="3" type="ORF">COX08_03175</name>
</gene>
<evidence type="ECO:0000259" key="2">
    <source>
        <dbReference type="Pfam" id="PF07588"/>
    </source>
</evidence>
<evidence type="ECO:0000313" key="3">
    <source>
        <dbReference type="EMBL" id="PIP53042.1"/>
    </source>
</evidence>
<protein>
    <recommendedName>
        <fullName evidence="2">DUF1554 domain-containing protein</fullName>
    </recommendedName>
</protein>
<dbReference type="InterPro" id="IPR016187">
    <property type="entry name" value="CTDL_fold"/>
</dbReference>
<dbReference type="Pfam" id="PF07588">
    <property type="entry name" value="DUF1554"/>
    <property type="match status" value="1"/>
</dbReference>
<dbReference type="SUPFAM" id="SSF56436">
    <property type="entry name" value="C-type lectin-like"/>
    <property type="match status" value="2"/>
</dbReference>
<accession>A0A2H0B5W6</accession>
<proteinExistence type="predicted"/>
<feature type="region of interest" description="Disordered" evidence="1">
    <location>
        <begin position="392"/>
        <end position="423"/>
    </location>
</feature>
<dbReference type="Gene3D" id="2.60.40.10">
    <property type="entry name" value="Immunoglobulins"/>
    <property type="match status" value="1"/>
</dbReference>
<evidence type="ECO:0000313" key="4">
    <source>
        <dbReference type="Proteomes" id="UP000229459"/>
    </source>
</evidence>
<dbReference type="InterPro" id="IPR013783">
    <property type="entry name" value="Ig-like_fold"/>
</dbReference>
<dbReference type="Gene3D" id="3.10.100.10">
    <property type="entry name" value="Mannose-Binding Protein A, subunit A"/>
    <property type="match status" value="2"/>
</dbReference>
<evidence type="ECO:0000256" key="1">
    <source>
        <dbReference type="SAM" id="MobiDB-lite"/>
    </source>
</evidence>